<feature type="active site" description="Proton donor/acceptor" evidence="7">
    <location>
        <position position="431"/>
    </location>
</feature>
<evidence type="ECO:0000256" key="9">
    <source>
        <dbReference type="SAM" id="SignalP"/>
    </source>
</evidence>
<dbReference type="OrthoDB" id="5240362at2"/>
<dbReference type="InterPro" id="IPR000834">
    <property type="entry name" value="Peptidase_M14"/>
</dbReference>
<keyword evidence="4" id="KW-0378">Hydrolase</keyword>
<dbReference type="Proteomes" id="UP000291838">
    <property type="component" value="Unassembled WGS sequence"/>
</dbReference>
<evidence type="ECO:0000256" key="6">
    <source>
        <dbReference type="ARBA" id="ARBA00023049"/>
    </source>
</evidence>
<dbReference type="EMBL" id="SDWS01000002">
    <property type="protein sequence ID" value="RYB92471.1"/>
    <property type="molecule type" value="Genomic_DNA"/>
</dbReference>
<name>A0A4Q2RTQ6_9ACTN</name>
<dbReference type="GO" id="GO:0005615">
    <property type="term" value="C:extracellular space"/>
    <property type="evidence" value="ECO:0007669"/>
    <property type="project" value="TreeGrafter"/>
</dbReference>
<dbReference type="PANTHER" id="PTHR11705">
    <property type="entry name" value="PROTEASE FAMILY M14 CARBOXYPEPTIDASE A,B"/>
    <property type="match status" value="1"/>
</dbReference>
<sequence>MSPRTPRAAATRLATITALVAAGLAAATAAGATDDESRSTVPRELARTADGDVTQVVKVAAPSVADRNEVIALGLDVTEHADKKGIEVVLHDSRDAQVLRDAGFTWTVTVDDLEALTKKNRKLDRAYAASVAESALPSGRTSYRQYADYLSDMDQLARTYPSLTKPLTLANTTVLGADIRGIEVTVGADRVADGKPVFLLMGAHHAREWPSAEHTMEFAFDLLQSYRAGDARARDLLSRSRVILVPVVNVDGFTISRGATPRGDFSQFDYEMKRKNCSISANTTPPSATVPDYRSGTCADNPAGRLRGTDLNRNYPGFWGGGGASPSWSSDTYRGDGPGSEPESDAVRQLISERAVTMMISNHTYSNLVLRPPAIAATGRAPDEPALASIGQAMADQNSYVNQASYQLYDTSGSTEDWSYWITGGYGYTFEIGDEGFHPAYEEAVVGEYLGEAPADSAGRGGNGEAYWIALDAAADPVHHSRITGTAPAKHTISVYKNVVSPTSPVIQPSGPPAAPILYEDTLTTDYASTGGAFTFDVNPSTRPLVVGRYGRQPQGPAQSPITLTNPAGVPAVGSSESTTFTVQGLPQADNGFANVSISWPATSDPEAQDWDFTVIGPDGVAVGSGATLSNPETIRIPDPKPGTYTVVADNYAGGAPEYDWSGTVTFEGPTPPIETGITEAWVLSCADKRGTVVSTQDLVIKRGQAVDVGNVCRRTKG</sequence>
<keyword evidence="6" id="KW-0482">Metalloprotease</keyword>
<dbReference type="SUPFAM" id="SSF53187">
    <property type="entry name" value="Zn-dependent exopeptidases"/>
    <property type="match status" value="1"/>
</dbReference>
<dbReference type="PROSITE" id="PS52035">
    <property type="entry name" value="PEPTIDASE_M14"/>
    <property type="match status" value="1"/>
</dbReference>
<dbReference type="PANTHER" id="PTHR11705:SF143">
    <property type="entry name" value="SLL0236 PROTEIN"/>
    <property type="match status" value="1"/>
</dbReference>
<evidence type="ECO:0000256" key="4">
    <source>
        <dbReference type="ARBA" id="ARBA00022801"/>
    </source>
</evidence>
<keyword evidence="3" id="KW-0645">Protease</keyword>
<feature type="region of interest" description="Disordered" evidence="8">
    <location>
        <begin position="281"/>
        <end position="305"/>
    </location>
</feature>
<dbReference type="Gene3D" id="2.60.120.380">
    <property type="match status" value="1"/>
</dbReference>
<feature type="chain" id="PRO_5039379267" evidence="9">
    <location>
        <begin position="33"/>
        <end position="718"/>
    </location>
</feature>
<evidence type="ECO:0000313" key="11">
    <source>
        <dbReference type="EMBL" id="RYB92471.1"/>
    </source>
</evidence>
<feature type="domain" description="Peptidase M14" evidence="10">
    <location>
        <begin position="142"/>
        <end position="462"/>
    </location>
</feature>
<evidence type="ECO:0000256" key="5">
    <source>
        <dbReference type="ARBA" id="ARBA00022833"/>
    </source>
</evidence>
<proteinExistence type="inferred from homology"/>
<dbReference type="GO" id="GO:0004181">
    <property type="term" value="F:metallocarboxypeptidase activity"/>
    <property type="evidence" value="ECO:0007669"/>
    <property type="project" value="InterPro"/>
</dbReference>
<accession>A0A4Q2RTQ6</accession>
<evidence type="ECO:0000256" key="2">
    <source>
        <dbReference type="ARBA" id="ARBA00005988"/>
    </source>
</evidence>
<dbReference type="GO" id="GO:0008270">
    <property type="term" value="F:zinc ion binding"/>
    <property type="evidence" value="ECO:0007669"/>
    <property type="project" value="InterPro"/>
</dbReference>
<gene>
    <name evidence="11" type="ORF">EUA06_05840</name>
</gene>
<evidence type="ECO:0000256" key="8">
    <source>
        <dbReference type="SAM" id="MobiDB-lite"/>
    </source>
</evidence>
<evidence type="ECO:0000259" key="10">
    <source>
        <dbReference type="PROSITE" id="PS52035"/>
    </source>
</evidence>
<evidence type="ECO:0000256" key="1">
    <source>
        <dbReference type="ARBA" id="ARBA00001947"/>
    </source>
</evidence>
<comment type="caution">
    <text evidence="11">The sequence shown here is derived from an EMBL/GenBank/DDBJ whole genome shotgun (WGS) entry which is preliminary data.</text>
</comment>
<dbReference type="AlphaFoldDB" id="A0A4Q2RTQ6"/>
<reference evidence="11 12" key="1">
    <citation type="submission" date="2019-01" db="EMBL/GenBank/DDBJ databases">
        <title>Novel species of Nocardioides.</title>
        <authorList>
            <person name="Liu Q."/>
            <person name="Xin Y.-H."/>
        </authorList>
    </citation>
    <scope>NUCLEOTIDE SEQUENCE [LARGE SCALE GENOMIC DNA]</scope>
    <source>
        <strain evidence="11 12">HLT3-15</strain>
    </source>
</reference>
<dbReference type="GO" id="GO:0006508">
    <property type="term" value="P:proteolysis"/>
    <property type="evidence" value="ECO:0007669"/>
    <property type="project" value="UniProtKB-KW"/>
</dbReference>
<dbReference type="RefSeq" id="WP_129474076.1">
    <property type="nucleotide sequence ID" value="NZ_SDWS01000002.1"/>
</dbReference>
<evidence type="ECO:0000256" key="7">
    <source>
        <dbReference type="PROSITE-ProRule" id="PRU01379"/>
    </source>
</evidence>
<dbReference type="SMART" id="SM00631">
    <property type="entry name" value="Zn_pept"/>
    <property type="match status" value="1"/>
</dbReference>
<organism evidence="11 12">
    <name type="scientific">Nocardioides glacieisoli</name>
    <dbReference type="NCBI Taxonomy" id="1168730"/>
    <lineage>
        <taxon>Bacteria</taxon>
        <taxon>Bacillati</taxon>
        <taxon>Actinomycetota</taxon>
        <taxon>Actinomycetes</taxon>
        <taxon>Propionibacteriales</taxon>
        <taxon>Nocardioidaceae</taxon>
        <taxon>Nocardioides</taxon>
    </lineage>
</organism>
<keyword evidence="5" id="KW-0862">Zinc</keyword>
<comment type="similarity">
    <text evidence="2 7">Belongs to the peptidase M14 family.</text>
</comment>
<keyword evidence="12" id="KW-1185">Reference proteome</keyword>
<protein>
    <submittedName>
        <fullName evidence="11">Peptidase M14</fullName>
    </submittedName>
</protein>
<feature type="signal peptide" evidence="9">
    <location>
        <begin position="1"/>
        <end position="32"/>
    </location>
</feature>
<feature type="region of interest" description="Disordered" evidence="8">
    <location>
        <begin position="322"/>
        <end position="344"/>
    </location>
</feature>
<comment type="cofactor">
    <cofactor evidence="1">
        <name>Zn(2+)</name>
        <dbReference type="ChEBI" id="CHEBI:29105"/>
    </cofactor>
</comment>
<dbReference type="Pfam" id="PF00246">
    <property type="entry name" value="Peptidase_M14"/>
    <property type="match status" value="1"/>
</dbReference>
<dbReference type="Gene3D" id="3.40.630.10">
    <property type="entry name" value="Zn peptidases"/>
    <property type="match status" value="1"/>
</dbReference>
<evidence type="ECO:0000256" key="3">
    <source>
        <dbReference type="ARBA" id="ARBA00022670"/>
    </source>
</evidence>
<evidence type="ECO:0000313" key="12">
    <source>
        <dbReference type="Proteomes" id="UP000291838"/>
    </source>
</evidence>
<keyword evidence="9" id="KW-0732">Signal</keyword>